<dbReference type="PANTHER" id="PTHR34491:SF156">
    <property type="entry name" value="KINESIN MOTOR DOMAIN-CONTAINING PROTEIN"/>
    <property type="match status" value="1"/>
</dbReference>
<dbReference type="Proteomes" id="UP001524642">
    <property type="component" value="Unassembled WGS sequence"/>
</dbReference>
<name>A0ABT1WXQ8_9PROT</name>
<evidence type="ECO:0000313" key="2">
    <source>
        <dbReference type="EMBL" id="MCR0980620.1"/>
    </source>
</evidence>
<evidence type="ECO:0008006" key="4">
    <source>
        <dbReference type="Google" id="ProtNLM"/>
    </source>
</evidence>
<proteinExistence type="predicted"/>
<gene>
    <name evidence="2" type="ORF">NRP21_00985</name>
</gene>
<evidence type="ECO:0000256" key="1">
    <source>
        <dbReference type="SAM" id="Coils"/>
    </source>
</evidence>
<evidence type="ECO:0000313" key="3">
    <source>
        <dbReference type="Proteomes" id="UP001524642"/>
    </source>
</evidence>
<sequence>MAASRQIAIRLSLEDAQKVREGLRAIGEDGKAALQSLETASVRAASSTAQIGNQAQTAGSRMDQFRGVMGQAGFQVQDFATQVSMGGNALQALGVQGSQLLGAFGPTGAIAGAVLMVGTLATQFLTAGDNAEVAKTKGQEALDAMTKSARETASVLRDINSLFLTASQRAATLANNQRAELRARAETRLGEVETGRTELGRRIADEQQFLSDINRPNGPYYRAESNADRNREAEAIVRLKDLQSQAQAADREVDRLRQSLQQLDKAGVLGAEEFGPERPQGLPQSVDAISRQLDRARTIREEYAGRVAVINSSLAAGSVEQEEATRLLRLAEQDRDKSLQALTASSGRMTAAQRDANKEMEAALRVQAELYGTPVRTASGLDAIGAMDERVIREIQGRQRATERAGEETKRAADKYAKDWEDAYKEQQRANRRVTDDIVRYGADAFADMFDKNGKGWKGLLDTFETTFRRTMARIAAEAIIRPVVSPIVQGLGLGNTSGFGSTGGLLSAGSALSPMALKGLPVTDGGGSLVGYAKGLGSLFDNGMIGGGGSFQTGLIGRFDRFAETNIGGFLDTPAYTIGGNSELASQLGAFQDTGMTVGEVGSSVSGTTVSIGNAALGAAGVAAGAYGLYSAAQTGGAKGWAQGVGSVAGIGAGATTLAGGASAVGAGATAAMGATAGTIIGGLATVAPYLAAIAMIVAQFLPAQKPSNREGNSTIDFGDGSVFSGGATGGKFSQENRDAAKSLTDAIGSIADRIETAYGVQLEGRMSVGVGDRDGMYLTRNGRDKLTFTADEKGSTDLLQEATKRIVEGIAGQLEGAMATTYAKVGTGDLDRLLGALDWTSTTYKAFEDNKDPEKPTSYDQQIKAITDAYEPLIAKAKEYGLALQPISDVMDEQLKAVEKARNSDFEKLLQDYRVTASQLMGQDQTTEALKQFDQARTAAWLALEAQIKDWNLPDSDVAKATAGFDRVQDLQRAALQRQTTRAAEDREASAADIRNSLRNAYLEATGNSEAGVLSYTQQRDNEWRALKRQMEDLDFAFGDIVASSEEFNAVTQANIKVMRDKTTTDRLSAEQNALTRIGSVQGTLVDFLNGMNISAASPQNAFTAAQEQFAAEISKARTAGIQGIDAGRVTSAADALLQAGSAYLGDGAQGAFLRQTVESQVRSLGASLDLPAFGGSIDRATAAINPLTDQVAALRQEIARLREEIVTTRLRTAA</sequence>
<dbReference type="PANTHER" id="PTHR34491">
    <property type="entry name" value="A-TYPE INCLUSION PROTEIN, PUTATIVE-RELATED"/>
    <property type="match status" value="1"/>
</dbReference>
<keyword evidence="1" id="KW-0175">Coiled coil</keyword>
<organism evidence="2 3">
    <name type="scientific">Roseomonas populi</name>
    <dbReference type="NCBI Taxonomy" id="3121582"/>
    <lineage>
        <taxon>Bacteria</taxon>
        <taxon>Pseudomonadati</taxon>
        <taxon>Pseudomonadota</taxon>
        <taxon>Alphaproteobacteria</taxon>
        <taxon>Acetobacterales</taxon>
        <taxon>Roseomonadaceae</taxon>
        <taxon>Roseomonas</taxon>
    </lineage>
</organism>
<reference evidence="2 3" key="1">
    <citation type="submission" date="2022-06" db="EMBL/GenBank/DDBJ databases">
        <title>Roseomonas CN29.</title>
        <authorList>
            <person name="Cheng Y."/>
            <person name="He X."/>
        </authorList>
    </citation>
    <scope>NUCLEOTIDE SEQUENCE [LARGE SCALE GENOMIC DNA]</scope>
    <source>
        <strain evidence="2 3">CN29</strain>
    </source>
</reference>
<comment type="caution">
    <text evidence="2">The sequence shown here is derived from an EMBL/GenBank/DDBJ whole genome shotgun (WGS) entry which is preliminary data.</text>
</comment>
<feature type="coiled-coil region" evidence="1">
    <location>
        <begin position="232"/>
        <end position="266"/>
    </location>
</feature>
<accession>A0ABT1WXQ8</accession>
<keyword evidence="3" id="KW-1185">Reference proteome</keyword>
<protein>
    <recommendedName>
        <fullName evidence="4">Bacteriophage tail tape measure N-terminal domain-containing protein</fullName>
    </recommendedName>
</protein>
<dbReference type="EMBL" id="JANJOU010000001">
    <property type="protein sequence ID" value="MCR0980620.1"/>
    <property type="molecule type" value="Genomic_DNA"/>
</dbReference>
<dbReference type="RefSeq" id="WP_257714302.1">
    <property type="nucleotide sequence ID" value="NZ_JANJOU010000001.1"/>
</dbReference>
<feature type="coiled-coil region" evidence="1">
    <location>
        <begin position="1187"/>
        <end position="1214"/>
    </location>
</feature>